<dbReference type="Gene3D" id="2.60.120.10">
    <property type="entry name" value="Jelly Rolls"/>
    <property type="match status" value="1"/>
</dbReference>
<organism evidence="3 4">
    <name type="scientific">Pythium oligandrum</name>
    <name type="common">Mycoparasitic fungus</name>
    <dbReference type="NCBI Taxonomy" id="41045"/>
    <lineage>
        <taxon>Eukaryota</taxon>
        <taxon>Sar</taxon>
        <taxon>Stramenopiles</taxon>
        <taxon>Oomycota</taxon>
        <taxon>Peronosporomycetes</taxon>
        <taxon>Pythiales</taxon>
        <taxon>Pythiaceae</taxon>
        <taxon>Pythium</taxon>
    </lineage>
</organism>
<dbReference type="PROSITE" id="PS50042">
    <property type="entry name" value="CNMP_BINDING_3"/>
    <property type="match status" value="1"/>
</dbReference>
<gene>
    <name evidence="3" type="ORF">Poli38472_006924</name>
</gene>
<evidence type="ECO:0000313" key="4">
    <source>
        <dbReference type="Proteomes" id="UP000794436"/>
    </source>
</evidence>
<dbReference type="InterPro" id="IPR014710">
    <property type="entry name" value="RmlC-like_jellyroll"/>
</dbReference>
<name>A0A8K1C8R8_PYTOL</name>
<protein>
    <recommendedName>
        <fullName evidence="2">Cyclic nucleotide-binding domain-containing protein</fullName>
    </recommendedName>
</protein>
<dbReference type="InterPro" id="IPR000595">
    <property type="entry name" value="cNMP-bd_dom"/>
</dbReference>
<dbReference type="SUPFAM" id="SSF51206">
    <property type="entry name" value="cAMP-binding domain-like"/>
    <property type="match status" value="1"/>
</dbReference>
<dbReference type="AlphaFoldDB" id="A0A8K1C8R8"/>
<dbReference type="Proteomes" id="UP000794436">
    <property type="component" value="Unassembled WGS sequence"/>
</dbReference>
<feature type="compositionally biased region" description="Polar residues" evidence="1">
    <location>
        <begin position="254"/>
        <end position="266"/>
    </location>
</feature>
<evidence type="ECO:0000313" key="3">
    <source>
        <dbReference type="EMBL" id="TMW58779.1"/>
    </source>
</evidence>
<sequence length="283" mass="31440">MTTGRVRLQTGAVLGEMGLLINYRRTVNVLAITYVEMCILKRETFQQLIARYLTDRHTVLHRILQSSIERNDKPFPWQELCAMMGVDPDPLTPAETATALLEQIDDTTIDPSIQYGFQAHATTRMARQPKPVHENENTDKSVRSQVEEIQRGLLALAQMMNELAASVRGVDTKITQVSISQSASSPIDPLSPDASPKGSLRNLIVCKPQPRGSVRLLPLRPRVHVSASRGSLNHAELTQALAREALPLSTRLWAQNTPGSTTNAATMRSRPLHRRQSLSPYLP</sequence>
<proteinExistence type="predicted"/>
<evidence type="ECO:0000259" key="2">
    <source>
        <dbReference type="PROSITE" id="PS50042"/>
    </source>
</evidence>
<dbReference type="OrthoDB" id="126829at2759"/>
<reference evidence="3" key="1">
    <citation type="submission" date="2019-03" db="EMBL/GenBank/DDBJ databases">
        <title>Long read genome sequence of the mycoparasitic Pythium oligandrum ATCC 38472 isolated from sugarbeet rhizosphere.</title>
        <authorList>
            <person name="Gaulin E."/>
        </authorList>
    </citation>
    <scope>NUCLEOTIDE SEQUENCE</scope>
    <source>
        <strain evidence="3">ATCC 38472_TT</strain>
    </source>
</reference>
<evidence type="ECO:0000256" key="1">
    <source>
        <dbReference type="SAM" id="MobiDB-lite"/>
    </source>
</evidence>
<dbReference type="Pfam" id="PF00027">
    <property type="entry name" value="cNMP_binding"/>
    <property type="match status" value="1"/>
</dbReference>
<comment type="caution">
    <text evidence="3">The sequence shown here is derived from an EMBL/GenBank/DDBJ whole genome shotgun (WGS) entry which is preliminary data.</text>
</comment>
<feature type="region of interest" description="Disordered" evidence="1">
    <location>
        <begin position="254"/>
        <end position="283"/>
    </location>
</feature>
<dbReference type="CDD" id="cd00038">
    <property type="entry name" value="CAP_ED"/>
    <property type="match status" value="1"/>
</dbReference>
<dbReference type="EMBL" id="SPLM01000110">
    <property type="protein sequence ID" value="TMW58779.1"/>
    <property type="molecule type" value="Genomic_DNA"/>
</dbReference>
<feature type="domain" description="Cyclic nucleotide-binding" evidence="2">
    <location>
        <begin position="8"/>
        <end position="66"/>
    </location>
</feature>
<dbReference type="InterPro" id="IPR018490">
    <property type="entry name" value="cNMP-bd_dom_sf"/>
</dbReference>
<accession>A0A8K1C8R8</accession>
<keyword evidence="4" id="KW-1185">Reference proteome</keyword>